<keyword evidence="3" id="KW-1185">Reference proteome</keyword>
<evidence type="ECO:0000313" key="3">
    <source>
        <dbReference type="Proteomes" id="UP000077069"/>
    </source>
</evidence>
<dbReference type="SMART" id="SM00343">
    <property type="entry name" value="ZnF_C2HC"/>
    <property type="match status" value="4"/>
</dbReference>
<dbReference type="RefSeq" id="XP_018031381.1">
    <property type="nucleotide sequence ID" value="XM_018182200.1"/>
</dbReference>
<organism evidence="2 3">
    <name type="scientific">Paraphaeosphaeria sporulosa</name>
    <dbReference type="NCBI Taxonomy" id="1460663"/>
    <lineage>
        <taxon>Eukaryota</taxon>
        <taxon>Fungi</taxon>
        <taxon>Dikarya</taxon>
        <taxon>Ascomycota</taxon>
        <taxon>Pezizomycotina</taxon>
        <taxon>Dothideomycetes</taxon>
        <taxon>Pleosporomycetidae</taxon>
        <taxon>Pleosporales</taxon>
        <taxon>Massarineae</taxon>
        <taxon>Didymosphaeriaceae</taxon>
        <taxon>Paraphaeosphaeria</taxon>
    </lineage>
</organism>
<protein>
    <recommendedName>
        <fullName evidence="1">CCHC-type domain-containing protein</fullName>
    </recommendedName>
</protein>
<feature type="domain" description="CCHC-type" evidence="1">
    <location>
        <begin position="353"/>
        <end position="369"/>
    </location>
</feature>
<accession>A0A177C0S6</accession>
<proteinExistence type="predicted"/>
<dbReference type="Proteomes" id="UP000077069">
    <property type="component" value="Unassembled WGS sequence"/>
</dbReference>
<evidence type="ECO:0000259" key="1">
    <source>
        <dbReference type="SMART" id="SM00343"/>
    </source>
</evidence>
<feature type="domain" description="CCHC-type" evidence="1">
    <location>
        <begin position="130"/>
        <end position="146"/>
    </location>
</feature>
<dbReference type="InterPro" id="IPR001878">
    <property type="entry name" value="Znf_CCHC"/>
</dbReference>
<dbReference type="InParanoid" id="A0A177C0S6"/>
<dbReference type="GO" id="GO:0008270">
    <property type="term" value="F:zinc ion binding"/>
    <property type="evidence" value="ECO:0007669"/>
    <property type="project" value="InterPro"/>
</dbReference>
<reference evidence="2 3" key="1">
    <citation type="submission" date="2016-05" db="EMBL/GenBank/DDBJ databases">
        <title>Comparative analysis of secretome profiles of manganese(II)-oxidizing ascomycete fungi.</title>
        <authorList>
            <consortium name="DOE Joint Genome Institute"/>
            <person name="Zeiner C.A."/>
            <person name="Purvine S.O."/>
            <person name="Zink E.M."/>
            <person name="Wu S."/>
            <person name="Pasa-Tolic L."/>
            <person name="Chaput D.L."/>
            <person name="Haridas S."/>
            <person name="Grigoriev I.V."/>
            <person name="Santelli C.M."/>
            <person name="Hansel C.M."/>
        </authorList>
    </citation>
    <scope>NUCLEOTIDE SEQUENCE [LARGE SCALE GENOMIC DNA]</scope>
    <source>
        <strain evidence="2 3">AP3s5-JAC2a</strain>
    </source>
</reference>
<feature type="domain" description="CCHC-type" evidence="1">
    <location>
        <begin position="312"/>
        <end position="328"/>
    </location>
</feature>
<dbReference type="OrthoDB" id="10327567at2759"/>
<evidence type="ECO:0000313" key="2">
    <source>
        <dbReference type="EMBL" id="OAG01016.1"/>
    </source>
</evidence>
<dbReference type="GO" id="GO:0003676">
    <property type="term" value="F:nucleic acid binding"/>
    <property type="evidence" value="ECO:0007669"/>
    <property type="project" value="InterPro"/>
</dbReference>
<dbReference type="EMBL" id="KV441558">
    <property type="protein sequence ID" value="OAG01016.1"/>
    <property type="molecule type" value="Genomic_DNA"/>
</dbReference>
<dbReference type="AlphaFoldDB" id="A0A177C0S6"/>
<feature type="domain" description="CCHC-type" evidence="1">
    <location>
        <begin position="271"/>
        <end position="287"/>
    </location>
</feature>
<dbReference type="GeneID" id="28765686"/>
<gene>
    <name evidence="2" type="ORF">CC84DRAFT_1209103</name>
</gene>
<name>A0A177C0S6_9PLEO</name>
<sequence>MASTSSTKHHHIKDTPLSGCGCIDCIMSLPWLPAVPPEQQHDNGLLPSAAPVSRIPDGILGSAQNATKEMVAQLLNKQNNSEADHEAGQRITTRDRTVSYQANNPDEVCRYFNTGIDCASWLSHCQRAHICSNCQSTTHGAHGCTFNPSSLIKGSYMTSANPTPTSHQQPLAREQVVMCATSPPDGPLSTTTNLVTIPQALTAAELTMYPIPPPRAPFSDPRTGMPMYFVPTSFNPSWISSDTTPNRPTRICELHNRTSGCTWSECHRQHICSNCHSPNHTLPACTNYPNHVCEKFNSECGCLFLHCQRRHVCSNCHSSAHSVFLCSNYPDFVCEKFNGTAGCLWVGCKRRHVCGKCGKEGHGQAVCEGV</sequence>